<evidence type="ECO:0000256" key="8">
    <source>
        <dbReference type="SAM" id="Phobius"/>
    </source>
</evidence>
<dbReference type="STRING" id="1802385.A2856_03485"/>
<evidence type="ECO:0000256" key="7">
    <source>
        <dbReference type="ARBA" id="ARBA00023235"/>
    </source>
</evidence>
<keyword evidence="6 8" id="KW-0472">Membrane</keyword>
<protein>
    <recommendedName>
        <fullName evidence="9">Lycopene cyclase domain-containing protein</fullName>
    </recommendedName>
</protein>
<accession>A0A1F7TJW8</accession>
<evidence type="ECO:0000256" key="3">
    <source>
        <dbReference type="ARBA" id="ARBA00022692"/>
    </source>
</evidence>
<organism evidence="10 11">
    <name type="scientific">Candidatus Uhrbacteria bacterium RIFCSPHIGHO2_01_FULL_63_20</name>
    <dbReference type="NCBI Taxonomy" id="1802385"/>
    <lineage>
        <taxon>Bacteria</taxon>
        <taxon>Candidatus Uhriibacteriota</taxon>
    </lineage>
</organism>
<comment type="caution">
    <text evidence="10">The sequence shown here is derived from an EMBL/GenBank/DDBJ whole genome shotgun (WGS) entry which is preliminary data.</text>
</comment>
<dbReference type="InterPro" id="IPR017825">
    <property type="entry name" value="Lycopene_cyclase_dom"/>
</dbReference>
<evidence type="ECO:0000313" key="11">
    <source>
        <dbReference type="Proteomes" id="UP000177885"/>
    </source>
</evidence>
<feature type="transmembrane region" description="Helical" evidence="8">
    <location>
        <begin position="206"/>
        <end position="223"/>
    </location>
</feature>
<evidence type="ECO:0000256" key="6">
    <source>
        <dbReference type="ARBA" id="ARBA00023136"/>
    </source>
</evidence>
<feature type="transmembrane region" description="Helical" evidence="8">
    <location>
        <begin position="6"/>
        <end position="22"/>
    </location>
</feature>
<evidence type="ECO:0000256" key="2">
    <source>
        <dbReference type="ARBA" id="ARBA00004829"/>
    </source>
</evidence>
<dbReference type="Pfam" id="PF18916">
    <property type="entry name" value="Lycopene_cyc"/>
    <property type="match status" value="1"/>
</dbReference>
<dbReference type="GO" id="GO:0045436">
    <property type="term" value="F:lycopene beta cyclase activity"/>
    <property type="evidence" value="ECO:0007669"/>
    <property type="project" value="UniProtKB-ARBA"/>
</dbReference>
<evidence type="ECO:0000313" key="10">
    <source>
        <dbReference type="EMBL" id="OGL66260.1"/>
    </source>
</evidence>
<dbReference type="Proteomes" id="UP000177885">
    <property type="component" value="Unassembled WGS sequence"/>
</dbReference>
<reference evidence="10 11" key="1">
    <citation type="journal article" date="2016" name="Nat. Commun.">
        <title>Thousands of microbial genomes shed light on interconnected biogeochemical processes in an aquifer system.</title>
        <authorList>
            <person name="Anantharaman K."/>
            <person name="Brown C.T."/>
            <person name="Hug L.A."/>
            <person name="Sharon I."/>
            <person name="Castelle C.J."/>
            <person name="Probst A.J."/>
            <person name="Thomas B.C."/>
            <person name="Singh A."/>
            <person name="Wilkins M.J."/>
            <person name="Karaoz U."/>
            <person name="Brodie E.L."/>
            <person name="Williams K.H."/>
            <person name="Hubbard S.S."/>
            <person name="Banfield J.F."/>
        </authorList>
    </citation>
    <scope>NUCLEOTIDE SEQUENCE [LARGE SCALE GENOMIC DNA]</scope>
</reference>
<comment type="subcellular location">
    <subcellularLocation>
        <location evidence="1">Membrane</location>
        <topology evidence="1">Multi-pass membrane protein</topology>
    </subcellularLocation>
</comment>
<evidence type="ECO:0000259" key="9">
    <source>
        <dbReference type="Pfam" id="PF18916"/>
    </source>
</evidence>
<dbReference type="GO" id="GO:0016020">
    <property type="term" value="C:membrane"/>
    <property type="evidence" value="ECO:0007669"/>
    <property type="project" value="UniProtKB-SubCell"/>
</dbReference>
<evidence type="ECO:0000256" key="5">
    <source>
        <dbReference type="ARBA" id="ARBA00022989"/>
    </source>
</evidence>
<dbReference type="GO" id="GO:0016117">
    <property type="term" value="P:carotenoid biosynthetic process"/>
    <property type="evidence" value="ECO:0007669"/>
    <property type="project" value="UniProtKB-KW"/>
</dbReference>
<feature type="transmembrane region" description="Helical" evidence="8">
    <location>
        <begin position="153"/>
        <end position="171"/>
    </location>
</feature>
<feature type="transmembrane region" description="Helical" evidence="8">
    <location>
        <begin position="29"/>
        <end position="47"/>
    </location>
</feature>
<feature type="transmembrane region" description="Helical" evidence="8">
    <location>
        <begin position="67"/>
        <end position="89"/>
    </location>
</feature>
<dbReference type="AlphaFoldDB" id="A0A1F7TJW8"/>
<evidence type="ECO:0000256" key="1">
    <source>
        <dbReference type="ARBA" id="ARBA00004141"/>
    </source>
</evidence>
<keyword evidence="3 8" id="KW-0812">Transmembrane</keyword>
<feature type="transmembrane region" description="Helical" evidence="8">
    <location>
        <begin position="125"/>
        <end position="146"/>
    </location>
</feature>
<proteinExistence type="predicted"/>
<comment type="pathway">
    <text evidence="2">Carotenoid biosynthesis.</text>
</comment>
<sequence length="229" mass="24690">MPPFTYAAMAMLVVWGMLLIVSDRTRLEQLAMTALGLFLSPHAFELISTDDRAGASDALAVGLPEFVFAGALFGTAAVFAHVMIPSLAAKWRGERIRFSHPAAHWVAKLLIVAGVWMFVSLSASLVFAFEALPAVTLGGLLVGIYVVADRKDLLMDALLTAVALAMLVFIVEQVFFARVFPEAAAGFWEPANLSGILLGGIPAEELLWAAIVGFTVGPLYEYVRHLRLT</sequence>
<dbReference type="EMBL" id="MGDT01000008">
    <property type="protein sequence ID" value="OGL66260.1"/>
    <property type="molecule type" value="Genomic_DNA"/>
</dbReference>
<keyword evidence="7" id="KW-0413">Isomerase</keyword>
<keyword evidence="5 8" id="KW-1133">Transmembrane helix</keyword>
<name>A0A1F7TJW8_9BACT</name>
<dbReference type="GO" id="GO:0016872">
    <property type="term" value="F:intramolecular lyase activity"/>
    <property type="evidence" value="ECO:0007669"/>
    <property type="project" value="InterPro"/>
</dbReference>
<feature type="transmembrane region" description="Helical" evidence="8">
    <location>
        <begin position="101"/>
        <end position="119"/>
    </location>
</feature>
<feature type="domain" description="Lycopene cyclase" evidence="9">
    <location>
        <begin position="135"/>
        <end position="222"/>
    </location>
</feature>
<evidence type="ECO:0000256" key="4">
    <source>
        <dbReference type="ARBA" id="ARBA00022746"/>
    </source>
</evidence>
<gene>
    <name evidence="10" type="ORF">A2856_03485</name>
</gene>
<keyword evidence="4" id="KW-0125">Carotenoid biosynthesis</keyword>